<dbReference type="Pfam" id="PF07980">
    <property type="entry name" value="SusD_RagB"/>
    <property type="match status" value="1"/>
</dbReference>
<evidence type="ECO:0000259" key="6">
    <source>
        <dbReference type="Pfam" id="PF14322"/>
    </source>
</evidence>
<sequence length="485" mass="54655">MKKIFISLLISCTLFSCSLLEVDPVSTITSESFWKSPGDARAYLTGIYNKVRSVQNNSLWGEDRGDAFKPGEIGPTSNAWAQSLTESNAPSYRDAFNIIHHTNLLLTKIETLQFTNESEKNRIKAETYFLRAHTYFFLLRIWGGVPIVTEPVLTENVELKPRSSKADVMTLVLSDIDQALSLFPEAGYVNKNFASKPAAYALKADALMWKAKVLNGGSADLTEAIKAIDQVGTSGVDLLPVYADVFDVKKKKNNEIVFSLYFERYETGNLSIATNTTSRTDNLSMAVNLADAATSPNQSRHVYAPSQKARNLYLTNPNDVRYKVAMIDLVDKDGKLVLTQTNKFRGTVYPEDRYFDNDLIVYRWGDLMLLRAEANAALNRIPEALADLNSIRKRAGLDDYSGATGKQAVEKEICDERFRELFLEQKRWFDLVRFHAGGTINIYTEVPNLNNKPGYPLYWPINYNDMVLNDKLEQTEGYTSNVSRN</sequence>
<organism evidence="7">
    <name type="scientific">bioreactor metagenome</name>
    <dbReference type="NCBI Taxonomy" id="1076179"/>
    <lineage>
        <taxon>unclassified sequences</taxon>
        <taxon>metagenomes</taxon>
        <taxon>ecological metagenomes</taxon>
    </lineage>
</organism>
<evidence type="ECO:0000256" key="4">
    <source>
        <dbReference type="ARBA" id="ARBA00023237"/>
    </source>
</evidence>
<dbReference type="SUPFAM" id="SSF48452">
    <property type="entry name" value="TPR-like"/>
    <property type="match status" value="1"/>
</dbReference>
<dbReference type="InterPro" id="IPR012944">
    <property type="entry name" value="SusD_RagB_dom"/>
</dbReference>
<evidence type="ECO:0000256" key="3">
    <source>
        <dbReference type="ARBA" id="ARBA00023136"/>
    </source>
</evidence>
<evidence type="ECO:0000256" key="2">
    <source>
        <dbReference type="ARBA" id="ARBA00022729"/>
    </source>
</evidence>
<dbReference type="InterPro" id="IPR011990">
    <property type="entry name" value="TPR-like_helical_dom_sf"/>
</dbReference>
<dbReference type="Gene3D" id="1.25.40.390">
    <property type="match status" value="1"/>
</dbReference>
<dbReference type="InterPro" id="IPR033985">
    <property type="entry name" value="SusD-like_N"/>
</dbReference>
<dbReference type="CDD" id="cd08977">
    <property type="entry name" value="SusD"/>
    <property type="match status" value="1"/>
</dbReference>
<dbReference type="PROSITE" id="PS51257">
    <property type="entry name" value="PROKAR_LIPOPROTEIN"/>
    <property type="match status" value="1"/>
</dbReference>
<keyword evidence="3" id="KW-0472">Membrane</keyword>
<dbReference type="Pfam" id="PF14322">
    <property type="entry name" value="SusD-like_3"/>
    <property type="match status" value="1"/>
</dbReference>
<evidence type="ECO:0000256" key="1">
    <source>
        <dbReference type="ARBA" id="ARBA00004442"/>
    </source>
</evidence>
<proteinExistence type="predicted"/>
<comment type="subcellular location">
    <subcellularLocation>
        <location evidence="1">Cell outer membrane</location>
    </subcellularLocation>
</comment>
<evidence type="ECO:0000259" key="5">
    <source>
        <dbReference type="Pfam" id="PF07980"/>
    </source>
</evidence>
<dbReference type="GO" id="GO:0009279">
    <property type="term" value="C:cell outer membrane"/>
    <property type="evidence" value="ECO:0007669"/>
    <property type="project" value="UniProtKB-SubCell"/>
</dbReference>
<dbReference type="EMBL" id="VSSQ01000186">
    <property type="protein sequence ID" value="MPL84205.1"/>
    <property type="molecule type" value="Genomic_DNA"/>
</dbReference>
<gene>
    <name evidence="7" type="ORF">SDC9_30169</name>
</gene>
<accession>A0A644UZN5</accession>
<feature type="domain" description="RagB/SusD" evidence="5">
    <location>
        <begin position="356"/>
        <end position="478"/>
    </location>
</feature>
<name>A0A644UZN5_9ZZZZ</name>
<comment type="caution">
    <text evidence="7">The sequence shown here is derived from an EMBL/GenBank/DDBJ whole genome shotgun (WGS) entry which is preliminary data.</text>
</comment>
<reference evidence="7" key="1">
    <citation type="submission" date="2019-08" db="EMBL/GenBank/DDBJ databases">
        <authorList>
            <person name="Kucharzyk K."/>
            <person name="Murdoch R.W."/>
            <person name="Higgins S."/>
            <person name="Loffler F."/>
        </authorList>
    </citation>
    <scope>NUCLEOTIDE SEQUENCE</scope>
</reference>
<feature type="domain" description="SusD-like N-terminal" evidence="6">
    <location>
        <begin position="85"/>
        <end position="202"/>
    </location>
</feature>
<keyword evidence="4" id="KW-0998">Cell outer membrane</keyword>
<protein>
    <submittedName>
        <fullName evidence="7">SusD-like protein</fullName>
    </submittedName>
</protein>
<dbReference type="AlphaFoldDB" id="A0A644UZN5"/>
<keyword evidence="2" id="KW-0732">Signal</keyword>
<evidence type="ECO:0000313" key="7">
    <source>
        <dbReference type="EMBL" id="MPL84205.1"/>
    </source>
</evidence>